<dbReference type="EMBL" id="BFBR01000007">
    <property type="protein sequence ID" value="GBF58594.1"/>
    <property type="molecule type" value="Genomic_DNA"/>
</dbReference>
<dbReference type="AlphaFoldDB" id="A0A2P2EC36"/>
<dbReference type="OrthoDB" id="9789139at2"/>
<dbReference type="NCBIfam" id="TIGR03187">
    <property type="entry name" value="DGQHR"/>
    <property type="match status" value="1"/>
</dbReference>
<dbReference type="InterPro" id="IPR017601">
    <property type="entry name" value="DGQHR-contain_dom"/>
</dbReference>
<protein>
    <recommendedName>
        <fullName evidence="3">DGQHR domain-containing protein</fullName>
    </recommendedName>
</protein>
<evidence type="ECO:0000313" key="2">
    <source>
        <dbReference type="Proteomes" id="UP000245086"/>
    </source>
</evidence>
<keyword evidence="2" id="KW-1185">Reference proteome</keyword>
<dbReference type="InterPro" id="IPR017642">
    <property type="entry name" value="DNA_S_mod_DndB"/>
</dbReference>
<accession>A0A2P2EC36</accession>
<evidence type="ECO:0000313" key="1">
    <source>
        <dbReference type="EMBL" id="GBF58594.1"/>
    </source>
</evidence>
<proteinExistence type="predicted"/>
<sequence length="327" mass="37047">MALHENDGEFLSYTASLITQGKHRFYSLTIPSDVLARTCFVIDRDEDPVEGFQRLLDKSRAQQIADYIDAGLGTIPTSVVLSAQEISSFTYDSKKRTVRFRDNLKSFLVLDGQHRIYGFHLATSELRVPVVVYNELTRIEESRLFIDINTKQKPVPNELLLDIRKLAEYRNDIETKIGDIFDLFDTDTQSPLLGYMSASKRRKALISRVTFNAAMKPILNIFGDATSSEVYVVLSAYIRAFISASLENDMKIEMTQPVVFRSVMAVFPDIAQRVSDRHGKNYSADNFLDVIGPMMHKIKPSSIKNIGNSVSVYSKIFTDALRTKSIF</sequence>
<gene>
    <name evidence="1" type="ORF">PbB2_02280</name>
</gene>
<dbReference type="CDD" id="cd16413">
    <property type="entry name" value="DGQHR_domain"/>
    <property type="match status" value="1"/>
</dbReference>
<reference evidence="1 2" key="1">
    <citation type="journal article" date="2018" name="Genome Announc.">
        <title>Draft Genome Sequence of "Candidatus Phycosocius bacilliformis," an Alphaproteobacterial Ectosymbiont of the Hydrocarbon-Producing Green Alga Botryococcus braunii.</title>
        <authorList>
            <person name="Tanabe Y."/>
            <person name="Yamaguchi H."/>
            <person name="Watanabe M.M."/>
        </authorList>
    </citation>
    <scope>NUCLEOTIDE SEQUENCE [LARGE SCALE GENOMIC DNA]</scope>
    <source>
        <strain evidence="1 2">BOTRYCO-2</strain>
    </source>
</reference>
<organism evidence="1 2">
    <name type="scientific">Candidatus Phycosocius bacilliformis</name>
    <dbReference type="NCBI Taxonomy" id="1445552"/>
    <lineage>
        <taxon>Bacteria</taxon>
        <taxon>Pseudomonadati</taxon>
        <taxon>Pseudomonadota</taxon>
        <taxon>Alphaproteobacteria</taxon>
        <taxon>Caulobacterales</taxon>
        <taxon>Caulobacterales incertae sedis</taxon>
        <taxon>Candidatus Phycosocius</taxon>
    </lineage>
</organism>
<comment type="caution">
    <text evidence="1">The sequence shown here is derived from an EMBL/GenBank/DDBJ whole genome shotgun (WGS) entry which is preliminary data.</text>
</comment>
<dbReference type="Proteomes" id="UP000245086">
    <property type="component" value="Unassembled WGS sequence"/>
</dbReference>
<dbReference type="Pfam" id="PF14072">
    <property type="entry name" value="DndB"/>
    <property type="match status" value="1"/>
</dbReference>
<name>A0A2P2EC36_9PROT</name>
<evidence type="ECO:0008006" key="3">
    <source>
        <dbReference type="Google" id="ProtNLM"/>
    </source>
</evidence>